<evidence type="ECO:0000256" key="1">
    <source>
        <dbReference type="SAM" id="MobiDB-lite"/>
    </source>
</evidence>
<gene>
    <name evidence="2" type="ORF">SAMN04487775_10745</name>
</gene>
<dbReference type="EMBL" id="FORI01000007">
    <property type="protein sequence ID" value="SFI85274.1"/>
    <property type="molecule type" value="Genomic_DNA"/>
</dbReference>
<evidence type="ECO:0000313" key="3">
    <source>
        <dbReference type="Proteomes" id="UP000182737"/>
    </source>
</evidence>
<organism evidence="2 3">
    <name type="scientific">Treponema bryantii</name>
    <dbReference type="NCBI Taxonomy" id="163"/>
    <lineage>
        <taxon>Bacteria</taxon>
        <taxon>Pseudomonadati</taxon>
        <taxon>Spirochaetota</taxon>
        <taxon>Spirochaetia</taxon>
        <taxon>Spirochaetales</taxon>
        <taxon>Treponemataceae</taxon>
        <taxon>Treponema</taxon>
    </lineage>
</organism>
<dbReference type="AlphaFoldDB" id="A0A1I3LKL4"/>
<feature type="region of interest" description="Disordered" evidence="1">
    <location>
        <begin position="44"/>
        <end position="81"/>
    </location>
</feature>
<feature type="compositionally biased region" description="Basic residues" evidence="1">
    <location>
        <begin position="51"/>
        <end position="60"/>
    </location>
</feature>
<evidence type="ECO:0000313" key="2">
    <source>
        <dbReference type="EMBL" id="SFI85274.1"/>
    </source>
</evidence>
<protein>
    <submittedName>
        <fullName evidence="2">Uncharacterized protein</fullName>
    </submittedName>
</protein>
<dbReference type="RefSeq" id="WP_074932232.1">
    <property type="nucleotide sequence ID" value="NZ_FORI01000007.1"/>
</dbReference>
<keyword evidence="3" id="KW-1185">Reference proteome</keyword>
<sequence length="81" mass="9615">MFLALGIIIFIIGCCMSSYEDNTYNAQRREEQRHRELMRALEECRNSPPAPRRKKQVRRRFAQDKNGNILGEEITEEELED</sequence>
<dbReference type="Proteomes" id="UP000182737">
    <property type="component" value="Unassembled WGS sequence"/>
</dbReference>
<accession>A0A1I3LKL4</accession>
<reference evidence="3" key="1">
    <citation type="submission" date="2016-10" db="EMBL/GenBank/DDBJ databases">
        <authorList>
            <person name="Varghese N."/>
            <person name="Submissions S."/>
        </authorList>
    </citation>
    <scope>NUCLEOTIDE SEQUENCE [LARGE SCALE GENOMIC DNA]</scope>
    <source>
        <strain evidence="3">XBD1002</strain>
    </source>
</reference>
<proteinExistence type="predicted"/>
<name>A0A1I3LKL4_9SPIR</name>